<keyword evidence="12" id="KW-1185">Reference proteome</keyword>
<gene>
    <name evidence="11" type="ORF">IF188_05965</name>
</gene>
<evidence type="ECO:0000256" key="4">
    <source>
        <dbReference type="ARBA" id="ARBA00022679"/>
    </source>
</evidence>
<evidence type="ECO:0000256" key="5">
    <source>
        <dbReference type="ARBA" id="ARBA00022741"/>
    </source>
</evidence>
<reference evidence="11 12" key="1">
    <citation type="submission" date="2020-09" db="EMBL/GenBank/DDBJ databases">
        <title>Isolation and identification of active actinomycetes.</title>
        <authorList>
            <person name="Li X."/>
        </authorList>
    </citation>
    <scope>NUCLEOTIDE SEQUENCE [LARGE SCALE GENOMIC DNA]</scope>
    <source>
        <strain evidence="11 12">NEAU-LLC</strain>
    </source>
</reference>
<dbReference type="Gene3D" id="3.30.565.10">
    <property type="entry name" value="Histidine kinase-like ATPase, C-terminal domain"/>
    <property type="match status" value="1"/>
</dbReference>
<feature type="transmembrane region" description="Helical" evidence="9">
    <location>
        <begin position="81"/>
        <end position="108"/>
    </location>
</feature>
<keyword evidence="6" id="KW-0418">Kinase</keyword>
<feature type="transmembrane region" description="Helical" evidence="9">
    <location>
        <begin position="55"/>
        <end position="75"/>
    </location>
</feature>
<evidence type="ECO:0000256" key="6">
    <source>
        <dbReference type="ARBA" id="ARBA00022777"/>
    </source>
</evidence>
<dbReference type="Gene3D" id="1.20.5.1930">
    <property type="match status" value="1"/>
</dbReference>
<comment type="caution">
    <text evidence="11">The sequence shown here is derived from an EMBL/GenBank/DDBJ whole genome shotgun (WGS) entry which is preliminary data.</text>
</comment>
<evidence type="ECO:0000256" key="3">
    <source>
        <dbReference type="ARBA" id="ARBA00022553"/>
    </source>
</evidence>
<dbReference type="InterPro" id="IPR011712">
    <property type="entry name" value="Sig_transdc_His_kin_sub3_dim/P"/>
</dbReference>
<name>A0ABR8NKS0_9MICO</name>
<evidence type="ECO:0000313" key="11">
    <source>
        <dbReference type="EMBL" id="MBD3941244.1"/>
    </source>
</evidence>
<keyword evidence="8" id="KW-0902">Two-component regulatory system</keyword>
<dbReference type="InterPro" id="IPR036890">
    <property type="entry name" value="HATPase_C_sf"/>
</dbReference>
<dbReference type="Proteomes" id="UP000598426">
    <property type="component" value="Unassembled WGS sequence"/>
</dbReference>
<keyword evidence="3" id="KW-0597">Phosphoprotein</keyword>
<dbReference type="PANTHER" id="PTHR24421:SF10">
    <property type="entry name" value="NITRATE_NITRITE SENSOR PROTEIN NARQ"/>
    <property type="match status" value="1"/>
</dbReference>
<evidence type="ECO:0000313" key="12">
    <source>
        <dbReference type="Proteomes" id="UP000598426"/>
    </source>
</evidence>
<feature type="transmembrane region" description="Helical" evidence="9">
    <location>
        <begin position="155"/>
        <end position="178"/>
    </location>
</feature>
<dbReference type="EMBL" id="JACXZS010000003">
    <property type="protein sequence ID" value="MBD3941244.1"/>
    <property type="molecule type" value="Genomic_DNA"/>
</dbReference>
<feature type="transmembrane region" description="Helical" evidence="9">
    <location>
        <begin position="20"/>
        <end position="43"/>
    </location>
</feature>
<evidence type="ECO:0000256" key="8">
    <source>
        <dbReference type="ARBA" id="ARBA00023012"/>
    </source>
</evidence>
<evidence type="ECO:0000256" key="9">
    <source>
        <dbReference type="SAM" id="Phobius"/>
    </source>
</evidence>
<dbReference type="SUPFAM" id="SSF55874">
    <property type="entry name" value="ATPase domain of HSP90 chaperone/DNA topoisomerase II/histidine kinase"/>
    <property type="match status" value="1"/>
</dbReference>
<evidence type="ECO:0000256" key="1">
    <source>
        <dbReference type="ARBA" id="ARBA00000085"/>
    </source>
</evidence>
<dbReference type="EC" id="2.7.13.3" evidence="2"/>
<organism evidence="11 12">
    <name type="scientific">Microbacterium helvum</name>
    <dbReference type="NCBI Taxonomy" id="2773713"/>
    <lineage>
        <taxon>Bacteria</taxon>
        <taxon>Bacillati</taxon>
        <taxon>Actinomycetota</taxon>
        <taxon>Actinomycetes</taxon>
        <taxon>Micrococcales</taxon>
        <taxon>Microbacteriaceae</taxon>
        <taxon>Microbacterium</taxon>
    </lineage>
</organism>
<keyword evidence="7" id="KW-0067">ATP-binding</keyword>
<keyword evidence="9" id="KW-0812">Transmembrane</keyword>
<dbReference type="PANTHER" id="PTHR24421">
    <property type="entry name" value="NITRATE/NITRITE SENSOR PROTEIN NARX-RELATED"/>
    <property type="match status" value="1"/>
</dbReference>
<sequence length="413" mass="43302">MTTAAPAKPRRLVRLLNGGWSTGLFLIGALFDTLCVINVPGGATLTAGEAPKAEVTTIGVLLVLLVFACWTTVYVRSRAPWAPLIAGGLLMLIGVSYALVLVGVYCALVRWPRRTVLISGITAGAVALFVLREVLTDWGHALAWLLGMDPIGADPAWIGGAMVMALLSLGLVAGLVAYRRARDEASISRVEAEQQHERADALDEQLARQAERERIARDLHDGLGHRLSSMALAAGAFESQAAAAHGGPALAEWARVVHRQAHAALEDVRGVVGGLRSDSGGVADAPVASMRQISGLIADLRSAGHRVDAYVFLEGIDRTSPAFDAAAFRIVQESLTNALKHAPGAAVSVLVDAAPDRGIRVRTVNRLVSVSSGIPGGGRGIAGIRERAVALGGTAWIGPYQGEFIVDVSLPWG</sequence>
<protein>
    <recommendedName>
        <fullName evidence="2">histidine kinase</fullName>
        <ecNumber evidence="2">2.7.13.3</ecNumber>
    </recommendedName>
</protein>
<keyword evidence="9" id="KW-1133">Transmembrane helix</keyword>
<keyword evidence="9" id="KW-0472">Membrane</keyword>
<feature type="transmembrane region" description="Helical" evidence="9">
    <location>
        <begin position="115"/>
        <end position="135"/>
    </location>
</feature>
<dbReference type="RefSeq" id="WP_191170877.1">
    <property type="nucleotide sequence ID" value="NZ_JACXZS010000003.1"/>
</dbReference>
<keyword evidence="5" id="KW-0547">Nucleotide-binding</keyword>
<keyword evidence="4" id="KW-0808">Transferase</keyword>
<feature type="domain" description="Signal transduction histidine kinase subgroup 3 dimerisation and phosphoacceptor" evidence="10">
    <location>
        <begin position="211"/>
        <end position="278"/>
    </location>
</feature>
<comment type="catalytic activity">
    <reaction evidence="1">
        <text>ATP + protein L-histidine = ADP + protein N-phospho-L-histidine.</text>
        <dbReference type="EC" id="2.7.13.3"/>
    </reaction>
</comment>
<dbReference type="InterPro" id="IPR050482">
    <property type="entry name" value="Sensor_HK_TwoCompSys"/>
</dbReference>
<evidence type="ECO:0000256" key="7">
    <source>
        <dbReference type="ARBA" id="ARBA00022840"/>
    </source>
</evidence>
<accession>A0ABR8NKS0</accession>
<evidence type="ECO:0000256" key="2">
    <source>
        <dbReference type="ARBA" id="ARBA00012438"/>
    </source>
</evidence>
<dbReference type="Pfam" id="PF07730">
    <property type="entry name" value="HisKA_3"/>
    <property type="match status" value="1"/>
</dbReference>
<evidence type="ECO:0000259" key="10">
    <source>
        <dbReference type="Pfam" id="PF07730"/>
    </source>
</evidence>
<proteinExistence type="predicted"/>